<sequence>MKPSRYKEINLTVSGVFKWTVVGKATDYGQNVTLFCHVPNCCPEDAGWDRWTPQQRTLFIDVKTGRPNKKYDGRIFKNGYTLIIQNLTKDDLNVSYSCLYGVTLGDRKFLQEEDVFTYVKGGSGSSNNEDPSIDPEAGQKSEPDCCDGGRGSAISVLTFKNSEVKAESKPDCVNFAEQNESGNVKKTSYDHKDNTRSKDAHEIPNKNEIKEYMDAIQSRYEVRKYVRIQVIGKDGVGKTSLVRRLLNQDCKDVTSTDGIDISRKCHIKESDGTWMFANGEFPAFISYLKKSL</sequence>
<dbReference type="SUPFAM" id="SSF48726">
    <property type="entry name" value="Immunoglobulin"/>
    <property type="match status" value="1"/>
</dbReference>
<comment type="caution">
    <text evidence="2">The sequence shown here is derived from an EMBL/GenBank/DDBJ whole genome shotgun (WGS) entry which is preliminary data.</text>
</comment>
<evidence type="ECO:0008006" key="4">
    <source>
        <dbReference type="Google" id="ProtNLM"/>
    </source>
</evidence>
<dbReference type="InterPro" id="IPR027417">
    <property type="entry name" value="P-loop_NTPase"/>
</dbReference>
<protein>
    <recommendedName>
        <fullName evidence="4">Ig-like domain-containing protein</fullName>
    </recommendedName>
</protein>
<dbReference type="InterPro" id="IPR013783">
    <property type="entry name" value="Ig-like_fold"/>
</dbReference>
<dbReference type="SUPFAM" id="SSF52540">
    <property type="entry name" value="P-loop containing nucleoside triphosphate hydrolases"/>
    <property type="match status" value="1"/>
</dbReference>
<dbReference type="Proteomes" id="UP000596742">
    <property type="component" value="Unassembled WGS sequence"/>
</dbReference>
<feature type="region of interest" description="Disordered" evidence="1">
    <location>
        <begin position="120"/>
        <end position="146"/>
    </location>
</feature>
<dbReference type="OrthoDB" id="6133052at2759"/>
<organism evidence="2 3">
    <name type="scientific">Mytilus galloprovincialis</name>
    <name type="common">Mediterranean mussel</name>
    <dbReference type="NCBI Taxonomy" id="29158"/>
    <lineage>
        <taxon>Eukaryota</taxon>
        <taxon>Metazoa</taxon>
        <taxon>Spiralia</taxon>
        <taxon>Lophotrochozoa</taxon>
        <taxon>Mollusca</taxon>
        <taxon>Bivalvia</taxon>
        <taxon>Autobranchia</taxon>
        <taxon>Pteriomorphia</taxon>
        <taxon>Mytilida</taxon>
        <taxon>Mytiloidea</taxon>
        <taxon>Mytilidae</taxon>
        <taxon>Mytilinae</taxon>
        <taxon>Mytilus</taxon>
    </lineage>
</organism>
<dbReference type="Gene3D" id="2.60.40.10">
    <property type="entry name" value="Immunoglobulins"/>
    <property type="match status" value="1"/>
</dbReference>
<accession>A0A8B6EVY4</accession>
<dbReference type="AlphaFoldDB" id="A0A8B6EVY4"/>
<evidence type="ECO:0000313" key="3">
    <source>
        <dbReference type="Proteomes" id="UP000596742"/>
    </source>
</evidence>
<evidence type="ECO:0000313" key="2">
    <source>
        <dbReference type="EMBL" id="VDI39896.1"/>
    </source>
</evidence>
<reference evidence="2" key="1">
    <citation type="submission" date="2018-11" db="EMBL/GenBank/DDBJ databases">
        <authorList>
            <person name="Alioto T."/>
            <person name="Alioto T."/>
        </authorList>
    </citation>
    <scope>NUCLEOTIDE SEQUENCE</scope>
</reference>
<evidence type="ECO:0000256" key="1">
    <source>
        <dbReference type="SAM" id="MobiDB-lite"/>
    </source>
</evidence>
<dbReference type="InterPro" id="IPR036179">
    <property type="entry name" value="Ig-like_dom_sf"/>
</dbReference>
<dbReference type="Gene3D" id="3.40.50.300">
    <property type="entry name" value="P-loop containing nucleotide triphosphate hydrolases"/>
    <property type="match status" value="1"/>
</dbReference>
<dbReference type="EMBL" id="UYJE01005738">
    <property type="protein sequence ID" value="VDI39896.1"/>
    <property type="molecule type" value="Genomic_DNA"/>
</dbReference>
<name>A0A8B6EVY4_MYTGA</name>
<keyword evidence="3" id="KW-1185">Reference proteome</keyword>
<proteinExistence type="predicted"/>
<gene>
    <name evidence="2" type="ORF">MGAL_10B050610</name>
</gene>